<dbReference type="OrthoDB" id="4482242at2"/>
<reference evidence="3 4" key="1">
    <citation type="submission" date="2018-05" db="EMBL/GenBank/DDBJ databases">
        <title>Streptomyces venezuelae.</title>
        <authorList>
            <person name="Kim W."/>
            <person name="Lee N."/>
            <person name="Cho B.-K."/>
        </authorList>
    </citation>
    <scope>NUCLEOTIDE SEQUENCE [LARGE SCALE GENOMIC DNA]</scope>
    <source>
        <strain evidence="3 4">ATCC 21782</strain>
    </source>
</reference>
<sequence>MGSGWLLFAGAMMIIGGCMGIVEGIAALVNDEVFIYTRNYIYAFDLTGWGWIHVILGAFVVCAGAAVLQGARWARITGVVLASLVMIVNFMWLPYAPFWALVLIALDVIIIWALCKAPHPEEL</sequence>
<evidence type="ECO:0000313" key="3">
    <source>
        <dbReference type="EMBL" id="QES52167.1"/>
    </source>
</evidence>
<accession>A0A5P2DD73</accession>
<organism evidence="3 4">
    <name type="scientific">Streptomyces venezuelae</name>
    <dbReference type="NCBI Taxonomy" id="54571"/>
    <lineage>
        <taxon>Bacteria</taxon>
        <taxon>Bacillati</taxon>
        <taxon>Actinomycetota</taxon>
        <taxon>Actinomycetes</taxon>
        <taxon>Kitasatosporales</taxon>
        <taxon>Streptomycetaceae</taxon>
        <taxon>Streptomyces</taxon>
    </lineage>
</organism>
<dbReference type="EMBL" id="CP029190">
    <property type="protein sequence ID" value="QES52167.1"/>
    <property type="molecule type" value="Genomic_DNA"/>
</dbReference>
<evidence type="ECO:0000259" key="2">
    <source>
        <dbReference type="Pfam" id="PF23636"/>
    </source>
</evidence>
<dbReference type="AlphaFoldDB" id="A0A5P2DD73"/>
<keyword evidence="1" id="KW-0812">Transmembrane</keyword>
<dbReference type="Proteomes" id="UP000325211">
    <property type="component" value="Chromosome"/>
</dbReference>
<dbReference type="InterPro" id="IPR055568">
    <property type="entry name" value="DUF7144"/>
</dbReference>
<proteinExistence type="predicted"/>
<feature type="transmembrane region" description="Helical" evidence="1">
    <location>
        <begin position="49"/>
        <end position="68"/>
    </location>
</feature>
<gene>
    <name evidence="3" type="ORF">DEJ50_04720</name>
</gene>
<protein>
    <recommendedName>
        <fullName evidence="2">DUF7144 domain-containing protein</fullName>
    </recommendedName>
</protein>
<keyword evidence="1" id="KW-0472">Membrane</keyword>
<keyword evidence="1" id="KW-1133">Transmembrane helix</keyword>
<feature type="domain" description="DUF7144" evidence="2">
    <location>
        <begin position="5"/>
        <end position="117"/>
    </location>
</feature>
<feature type="transmembrane region" description="Helical" evidence="1">
    <location>
        <begin position="98"/>
        <end position="115"/>
    </location>
</feature>
<evidence type="ECO:0000256" key="1">
    <source>
        <dbReference type="SAM" id="Phobius"/>
    </source>
</evidence>
<dbReference type="Pfam" id="PF23636">
    <property type="entry name" value="DUF7144"/>
    <property type="match status" value="1"/>
</dbReference>
<evidence type="ECO:0000313" key="4">
    <source>
        <dbReference type="Proteomes" id="UP000325211"/>
    </source>
</evidence>
<name>A0A5P2DD73_STRVZ</name>
<feature type="transmembrane region" description="Helical" evidence="1">
    <location>
        <begin position="7"/>
        <end position="29"/>
    </location>
</feature>